<dbReference type="Proteomes" id="UP000253046">
    <property type="component" value="Unassembled WGS sequence"/>
</dbReference>
<dbReference type="AlphaFoldDB" id="A0A366I3K9"/>
<dbReference type="Gene3D" id="3.90.550.10">
    <property type="entry name" value="Spore Coat Polysaccharide Biosynthesis Protein SpsA, Chain A"/>
    <property type="match status" value="1"/>
</dbReference>
<gene>
    <name evidence="1" type="ORF">DES54_12733</name>
</gene>
<dbReference type="GO" id="GO:0016740">
    <property type="term" value="F:transferase activity"/>
    <property type="evidence" value="ECO:0007669"/>
    <property type="project" value="UniProtKB-KW"/>
</dbReference>
<evidence type="ECO:0000313" key="1">
    <source>
        <dbReference type="EMBL" id="RBP61125.1"/>
    </source>
</evidence>
<dbReference type="Pfam" id="PF13641">
    <property type="entry name" value="Glyco_tranf_2_3"/>
    <property type="match status" value="1"/>
</dbReference>
<dbReference type="GO" id="GO:0044010">
    <property type="term" value="P:single-species biofilm formation"/>
    <property type="evidence" value="ECO:0007669"/>
    <property type="project" value="TreeGrafter"/>
</dbReference>
<dbReference type="SUPFAM" id="SSF53448">
    <property type="entry name" value="Nucleotide-diphospho-sugar transferases"/>
    <property type="match status" value="1"/>
</dbReference>
<evidence type="ECO:0000313" key="2">
    <source>
        <dbReference type="Proteomes" id="UP000253046"/>
    </source>
</evidence>
<proteinExistence type="predicted"/>
<dbReference type="PANTHER" id="PTHR43685:SF13">
    <property type="entry name" value="O ANTIGEN BIOSYNTHESIS RHAMNOSYLTRANSFERASE RFBN"/>
    <property type="match status" value="1"/>
</dbReference>
<organism evidence="1 2">
    <name type="scientific">Brenneria salicis ATCC 15712 = DSM 30166</name>
    <dbReference type="NCBI Taxonomy" id="714314"/>
    <lineage>
        <taxon>Bacteria</taxon>
        <taxon>Pseudomonadati</taxon>
        <taxon>Pseudomonadota</taxon>
        <taxon>Gammaproteobacteria</taxon>
        <taxon>Enterobacterales</taxon>
        <taxon>Pectobacteriaceae</taxon>
        <taxon>Brenneria</taxon>
    </lineage>
</organism>
<keyword evidence="1" id="KW-0808">Transferase</keyword>
<keyword evidence="2" id="KW-1185">Reference proteome</keyword>
<sequence>MYGDNLDTLVFIPTYNASSTALWHELLRSLKVQSIKPALLQIVDSESSDSTREDAEQNDFNVIKIHKKDFNHGGTRNMVLDLSEENDAIVIFLTQDAILNRTDALEKIVGVFFDPQIAIAYGRQLPHLDANPLAAHARYFNYKKESYTSDLSSKKILGIKTVFTSNSFAAYRLSILKALGGFPTNTILSEDMYLAAKAVSAGYKIAYVADSEVRHSHNYTPVEEFKRYFDIGVFHHDHSWIGDQFGGVGGEGMKFIFSEIKYLSNGNLLWIPRALIHNFLKILGYKLGQQYTKIPESLVVKMSMHKGFWKRK</sequence>
<comment type="caution">
    <text evidence="1">The sequence shown here is derived from an EMBL/GenBank/DDBJ whole genome shotgun (WGS) entry which is preliminary data.</text>
</comment>
<dbReference type="CDD" id="cd00761">
    <property type="entry name" value="Glyco_tranf_GTA_type"/>
    <property type="match status" value="1"/>
</dbReference>
<accession>A0A366I3K9</accession>
<reference evidence="1 2" key="1">
    <citation type="submission" date="2018-06" db="EMBL/GenBank/DDBJ databases">
        <title>Genomic Encyclopedia of Type Strains, Phase IV (KMG-IV): sequencing the most valuable type-strain genomes for metagenomic binning, comparative biology and taxonomic classification.</title>
        <authorList>
            <person name="Goeker M."/>
        </authorList>
    </citation>
    <scope>NUCLEOTIDE SEQUENCE [LARGE SCALE GENOMIC DNA]</scope>
    <source>
        <strain evidence="1 2">DSM 30166</strain>
    </source>
</reference>
<dbReference type="InterPro" id="IPR050834">
    <property type="entry name" value="Glycosyltransf_2"/>
</dbReference>
<dbReference type="InterPro" id="IPR029044">
    <property type="entry name" value="Nucleotide-diphossugar_trans"/>
</dbReference>
<dbReference type="PANTHER" id="PTHR43685">
    <property type="entry name" value="GLYCOSYLTRANSFERASE"/>
    <property type="match status" value="1"/>
</dbReference>
<name>A0A366I3K9_9GAMM</name>
<protein>
    <submittedName>
        <fullName evidence="1">Rhamnosyltransferase</fullName>
    </submittedName>
</protein>
<dbReference type="EMBL" id="QNRY01000027">
    <property type="protein sequence ID" value="RBP61125.1"/>
    <property type="molecule type" value="Genomic_DNA"/>
</dbReference>